<proteinExistence type="predicted"/>
<name>A0A0A9A0D6_ARUDO</name>
<accession>A0A0A9A0D6</accession>
<reference evidence="1" key="1">
    <citation type="submission" date="2014-09" db="EMBL/GenBank/DDBJ databases">
        <authorList>
            <person name="Magalhaes I.L.F."/>
            <person name="Oliveira U."/>
            <person name="Santos F.R."/>
            <person name="Vidigal T.H.D.A."/>
            <person name="Brescovit A.D."/>
            <person name="Santos A.J."/>
        </authorList>
    </citation>
    <scope>NUCLEOTIDE SEQUENCE</scope>
    <source>
        <tissue evidence="1">Shoot tissue taken approximately 20 cm above the soil surface</tissue>
    </source>
</reference>
<dbReference type="AlphaFoldDB" id="A0A0A9A0D6"/>
<sequence length="54" mass="6651">MQYDLIYKRGRISIVKSSKNVRHKYNVRKQKQRIPCQRNIHQEKNNFKHIQSLV</sequence>
<organism evidence="1">
    <name type="scientific">Arundo donax</name>
    <name type="common">Giant reed</name>
    <name type="synonym">Donax arundinaceus</name>
    <dbReference type="NCBI Taxonomy" id="35708"/>
    <lineage>
        <taxon>Eukaryota</taxon>
        <taxon>Viridiplantae</taxon>
        <taxon>Streptophyta</taxon>
        <taxon>Embryophyta</taxon>
        <taxon>Tracheophyta</taxon>
        <taxon>Spermatophyta</taxon>
        <taxon>Magnoliopsida</taxon>
        <taxon>Liliopsida</taxon>
        <taxon>Poales</taxon>
        <taxon>Poaceae</taxon>
        <taxon>PACMAD clade</taxon>
        <taxon>Arundinoideae</taxon>
        <taxon>Arundineae</taxon>
        <taxon>Arundo</taxon>
    </lineage>
</organism>
<reference evidence="1" key="2">
    <citation type="journal article" date="2015" name="Data Brief">
        <title>Shoot transcriptome of the giant reed, Arundo donax.</title>
        <authorList>
            <person name="Barrero R.A."/>
            <person name="Guerrero F.D."/>
            <person name="Moolhuijzen P."/>
            <person name="Goolsby J.A."/>
            <person name="Tidwell J."/>
            <person name="Bellgard S.E."/>
            <person name="Bellgard M.I."/>
        </authorList>
    </citation>
    <scope>NUCLEOTIDE SEQUENCE</scope>
    <source>
        <tissue evidence="1">Shoot tissue taken approximately 20 cm above the soil surface</tissue>
    </source>
</reference>
<protein>
    <submittedName>
        <fullName evidence="1">Uncharacterized protein</fullName>
    </submittedName>
</protein>
<evidence type="ECO:0000313" key="1">
    <source>
        <dbReference type="EMBL" id="JAD40502.1"/>
    </source>
</evidence>
<dbReference type="EMBL" id="GBRH01257393">
    <property type="protein sequence ID" value="JAD40502.1"/>
    <property type="molecule type" value="Transcribed_RNA"/>
</dbReference>